<gene>
    <name evidence="1" type="ORF">PROQFM164_S02g001605</name>
</gene>
<evidence type="ECO:0000313" key="2">
    <source>
        <dbReference type="Proteomes" id="UP000030686"/>
    </source>
</evidence>
<sequence>MIFDGMGQRKDPSYTWNFGRKWWSHLPSCLPCASSINEVWINGEGPSRREIKDEQEWWKTYDDRAKKHILVPSAEVEKTVFHKHPPIWKALYRGILVEADQRHRLTGITVFDGGWGVHNFPRSPNQARIWSQLDDIFMPKYTANLLGELGAARVSPEGPDPY</sequence>
<dbReference type="AlphaFoldDB" id="W6Q528"/>
<reference evidence="1" key="1">
    <citation type="journal article" date="2014" name="Nat. Commun.">
        <title>Multiple recent horizontal transfers of a large genomic region in cheese making fungi.</title>
        <authorList>
            <person name="Cheeseman K."/>
            <person name="Ropars J."/>
            <person name="Renault P."/>
            <person name="Dupont J."/>
            <person name="Gouzy J."/>
            <person name="Branca A."/>
            <person name="Abraham A.L."/>
            <person name="Ceppi M."/>
            <person name="Conseiller E."/>
            <person name="Debuchy R."/>
            <person name="Malagnac F."/>
            <person name="Goarin A."/>
            <person name="Silar P."/>
            <person name="Lacoste S."/>
            <person name="Sallet E."/>
            <person name="Bensimon A."/>
            <person name="Giraud T."/>
            <person name="Brygoo Y."/>
        </authorList>
    </citation>
    <scope>NUCLEOTIDE SEQUENCE [LARGE SCALE GENOMIC DNA]</scope>
    <source>
        <strain evidence="1">FM164</strain>
    </source>
</reference>
<protein>
    <submittedName>
        <fullName evidence="1">Genomic scaffold, ProqFM164S02</fullName>
    </submittedName>
</protein>
<name>W6Q528_PENRF</name>
<dbReference type="Proteomes" id="UP000030686">
    <property type="component" value="Unassembled WGS sequence"/>
</dbReference>
<accession>W6Q528</accession>
<dbReference type="EMBL" id="HG792016">
    <property type="protein sequence ID" value="CDM31455.1"/>
    <property type="molecule type" value="Genomic_DNA"/>
</dbReference>
<evidence type="ECO:0000313" key="1">
    <source>
        <dbReference type="EMBL" id="CDM31455.1"/>
    </source>
</evidence>
<dbReference type="STRING" id="1365484.W6Q528"/>
<dbReference type="OrthoDB" id="4524525at2759"/>
<keyword evidence="2" id="KW-1185">Reference proteome</keyword>
<organism evidence="1 2">
    <name type="scientific">Penicillium roqueforti (strain FM164)</name>
    <dbReference type="NCBI Taxonomy" id="1365484"/>
    <lineage>
        <taxon>Eukaryota</taxon>
        <taxon>Fungi</taxon>
        <taxon>Dikarya</taxon>
        <taxon>Ascomycota</taxon>
        <taxon>Pezizomycotina</taxon>
        <taxon>Eurotiomycetes</taxon>
        <taxon>Eurotiomycetidae</taxon>
        <taxon>Eurotiales</taxon>
        <taxon>Aspergillaceae</taxon>
        <taxon>Penicillium</taxon>
    </lineage>
</organism>
<proteinExistence type="predicted"/>